<feature type="compositionally biased region" description="Basic residues" evidence="6">
    <location>
        <begin position="132"/>
        <end position="144"/>
    </location>
</feature>
<dbReference type="InterPro" id="IPR001976">
    <property type="entry name" value="Ribosomal_eS24"/>
</dbReference>
<name>A0AAW2YNQ9_9EUKA</name>
<dbReference type="InterPro" id="IPR012678">
    <property type="entry name" value="Ribosomal_uL23/eL15/eS24_sf"/>
</dbReference>
<comment type="caution">
    <text evidence="7">The sequence shown here is derived from an EMBL/GenBank/DDBJ whole genome shotgun (WGS) entry which is preliminary data.</text>
</comment>
<evidence type="ECO:0000256" key="6">
    <source>
        <dbReference type="SAM" id="MobiDB-lite"/>
    </source>
</evidence>
<dbReference type="Proteomes" id="UP001431209">
    <property type="component" value="Unassembled WGS sequence"/>
</dbReference>
<organism evidence="7 8">
    <name type="scientific">Acrasis kona</name>
    <dbReference type="NCBI Taxonomy" id="1008807"/>
    <lineage>
        <taxon>Eukaryota</taxon>
        <taxon>Discoba</taxon>
        <taxon>Heterolobosea</taxon>
        <taxon>Tetramitia</taxon>
        <taxon>Eutetramitia</taxon>
        <taxon>Acrasidae</taxon>
        <taxon>Acrasis</taxon>
    </lineage>
</organism>
<evidence type="ECO:0000256" key="3">
    <source>
        <dbReference type="ARBA" id="ARBA00023274"/>
    </source>
</evidence>
<dbReference type="Gene3D" id="3.30.70.3370">
    <property type="match status" value="1"/>
</dbReference>
<dbReference type="PROSITE" id="PS00529">
    <property type="entry name" value="RIBOSOMAL_S24E"/>
    <property type="match status" value="1"/>
</dbReference>
<dbReference type="GO" id="GO:0006412">
    <property type="term" value="P:translation"/>
    <property type="evidence" value="ECO:0007669"/>
    <property type="project" value="InterPro"/>
</dbReference>
<dbReference type="GO" id="GO:0003735">
    <property type="term" value="F:structural constituent of ribosome"/>
    <property type="evidence" value="ECO:0007669"/>
    <property type="project" value="InterPro"/>
</dbReference>
<keyword evidence="3 4" id="KW-0687">Ribonucleoprotein</keyword>
<dbReference type="EMBL" id="JAOPGA020000476">
    <property type="protein sequence ID" value="KAL0478865.1"/>
    <property type="molecule type" value="Genomic_DNA"/>
</dbReference>
<dbReference type="Pfam" id="PF01282">
    <property type="entry name" value="Ribosomal_S24e"/>
    <property type="match status" value="1"/>
</dbReference>
<feature type="region of interest" description="Disordered" evidence="6">
    <location>
        <begin position="128"/>
        <end position="159"/>
    </location>
</feature>
<evidence type="ECO:0000313" key="8">
    <source>
        <dbReference type="Proteomes" id="UP001431209"/>
    </source>
</evidence>
<dbReference type="InterPro" id="IPR053709">
    <property type="entry name" value="eRP_eS24_sf"/>
</dbReference>
<feature type="compositionally biased region" description="Basic and acidic residues" evidence="6">
    <location>
        <begin position="145"/>
        <end position="159"/>
    </location>
</feature>
<dbReference type="HAMAP" id="MF_00545">
    <property type="entry name" value="Ribosomal_eS24"/>
    <property type="match status" value="1"/>
</dbReference>
<evidence type="ECO:0000313" key="7">
    <source>
        <dbReference type="EMBL" id="KAL0478865.1"/>
    </source>
</evidence>
<comment type="similarity">
    <text evidence="1 4">Belongs to the eukaryotic ribosomal protein eS24 family.</text>
</comment>
<sequence length="159" mass="18829">MPAADTSKATIRTRKFLTNRLLNRRQFWQVSWIMSHVKWNMYLRIIQSVDILHPGKQSLTRDELKERVAKMYKVSDLNTIFLFGFRTQFGGGKSTGFGLIYDTVQDAKRVEPRFRLIRQKLLTKVEKSRKQIKERKNRAKKHRGAEKTKVLYKDTGKKK</sequence>
<evidence type="ECO:0000256" key="5">
    <source>
        <dbReference type="RuleBase" id="RU004383"/>
    </source>
</evidence>
<evidence type="ECO:0000256" key="2">
    <source>
        <dbReference type="ARBA" id="ARBA00022980"/>
    </source>
</evidence>
<reference evidence="7 8" key="1">
    <citation type="submission" date="2024-03" db="EMBL/GenBank/DDBJ databases">
        <title>The Acrasis kona genome and developmental transcriptomes reveal deep origins of eukaryotic multicellular pathways.</title>
        <authorList>
            <person name="Sheikh S."/>
            <person name="Fu C.-J."/>
            <person name="Brown M.W."/>
            <person name="Baldauf S.L."/>
        </authorList>
    </citation>
    <scope>NUCLEOTIDE SEQUENCE [LARGE SCALE GENOMIC DNA]</scope>
    <source>
        <strain evidence="7 8">ATCC MYA-3509</strain>
    </source>
</reference>
<protein>
    <recommendedName>
        <fullName evidence="5">40S ribosomal protein S24</fullName>
    </recommendedName>
</protein>
<keyword evidence="8" id="KW-1185">Reference proteome</keyword>
<evidence type="ECO:0000256" key="1">
    <source>
        <dbReference type="ARBA" id="ARBA00009680"/>
    </source>
</evidence>
<accession>A0AAW2YNQ9</accession>
<gene>
    <name evidence="7" type="ORF">AKO1_010743</name>
</gene>
<dbReference type="InterPro" id="IPR018098">
    <property type="entry name" value="Ribosomal_eS24_CS"/>
</dbReference>
<dbReference type="GO" id="GO:1990904">
    <property type="term" value="C:ribonucleoprotein complex"/>
    <property type="evidence" value="ECO:0007669"/>
    <property type="project" value="UniProtKB-KW"/>
</dbReference>
<proteinExistence type="inferred from homology"/>
<dbReference type="GO" id="GO:0005840">
    <property type="term" value="C:ribosome"/>
    <property type="evidence" value="ECO:0007669"/>
    <property type="project" value="UniProtKB-KW"/>
</dbReference>
<evidence type="ECO:0000256" key="4">
    <source>
        <dbReference type="RuleBase" id="RU004381"/>
    </source>
</evidence>
<dbReference type="AlphaFoldDB" id="A0AAW2YNQ9"/>
<dbReference type="SUPFAM" id="SSF54189">
    <property type="entry name" value="Ribosomal proteins S24e, L23 and L15e"/>
    <property type="match status" value="1"/>
</dbReference>
<keyword evidence="2 4" id="KW-0689">Ribosomal protein</keyword>
<dbReference type="PANTHER" id="PTHR10496">
    <property type="entry name" value="40S RIBOSOMAL PROTEIN S24"/>
    <property type="match status" value="1"/>
</dbReference>